<evidence type="ECO:0000256" key="6">
    <source>
        <dbReference type="ARBA" id="ARBA00022695"/>
    </source>
</evidence>
<sequence>MKLMEGFDSNYRYILVAARRARQLQSGAPPVVDTNSRKPCRIAQDEIRAGKVKWEIPETRTAAEQAAETLDKALSQE</sequence>
<evidence type="ECO:0000256" key="9">
    <source>
        <dbReference type="ARBA" id="ARBA00030998"/>
    </source>
</evidence>
<evidence type="ECO:0000313" key="12">
    <source>
        <dbReference type="Proteomes" id="UP000238701"/>
    </source>
</evidence>
<keyword evidence="7" id="KW-0804">Transcription</keyword>
<dbReference type="InterPro" id="IPR036161">
    <property type="entry name" value="RPB6/omega-like_sf"/>
</dbReference>
<evidence type="ECO:0000256" key="8">
    <source>
        <dbReference type="ARBA" id="ARBA00029924"/>
    </source>
</evidence>
<protein>
    <recommendedName>
        <fullName evidence="3">DNA-directed RNA polymerase subunit omega</fullName>
        <ecNumber evidence="2">2.7.7.6</ecNumber>
    </recommendedName>
    <alternativeName>
        <fullName evidence="9">RNA polymerase omega subunit</fullName>
    </alternativeName>
    <alternativeName>
        <fullName evidence="8">Transcriptase subunit omega</fullName>
    </alternativeName>
</protein>
<dbReference type="OrthoDB" id="122016at2"/>
<evidence type="ECO:0000256" key="10">
    <source>
        <dbReference type="ARBA" id="ARBA00048552"/>
    </source>
</evidence>
<name>A0A2U3JVC6_9BACT</name>
<dbReference type="EC" id="2.7.7.6" evidence="2"/>
<dbReference type="InterPro" id="IPR006110">
    <property type="entry name" value="Pol_omega/Rpo6/RPB6"/>
</dbReference>
<evidence type="ECO:0000256" key="5">
    <source>
        <dbReference type="ARBA" id="ARBA00022679"/>
    </source>
</evidence>
<dbReference type="GO" id="GO:0003677">
    <property type="term" value="F:DNA binding"/>
    <property type="evidence" value="ECO:0007669"/>
    <property type="project" value="InterPro"/>
</dbReference>
<proteinExistence type="inferred from homology"/>
<dbReference type="EMBL" id="OMOD01000001">
    <property type="protein sequence ID" value="SPF31300.1"/>
    <property type="molecule type" value="Genomic_DNA"/>
</dbReference>
<dbReference type="Pfam" id="PF01192">
    <property type="entry name" value="RNA_pol_Rpb6"/>
    <property type="match status" value="1"/>
</dbReference>
<evidence type="ECO:0000256" key="4">
    <source>
        <dbReference type="ARBA" id="ARBA00022478"/>
    </source>
</evidence>
<organism evidence="11 12">
    <name type="scientific">Candidatus Sulfotelmatobacter kueseliae</name>
    <dbReference type="NCBI Taxonomy" id="2042962"/>
    <lineage>
        <taxon>Bacteria</taxon>
        <taxon>Pseudomonadati</taxon>
        <taxon>Acidobacteriota</taxon>
        <taxon>Terriglobia</taxon>
        <taxon>Terriglobales</taxon>
        <taxon>Candidatus Korobacteraceae</taxon>
        <taxon>Candidatus Sulfotelmatobacter</taxon>
    </lineage>
</organism>
<evidence type="ECO:0000313" key="11">
    <source>
        <dbReference type="EMBL" id="SPF31300.1"/>
    </source>
</evidence>
<evidence type="ECO:0000256" key="7">
    <source>
        <dbReference type="ARBA" id="ARBA00023163"/>
    </source>
</evidence>
<comment type="similarity">
    <text evidence="1">Belongs to the RNA polymerase subunit omega family.</text>
</comment>
<dbReference type="PANTHER" id="PTHR34476:SF1">
    <property type="entry name" value="DNA-DIRECTED RNA POLYMERASE SUBUNIT OMEGA"/>
    <property type="match status" value="1"/>
</dbReference>
<dbReference type="GO" id="GO:0003899">
    <property type="term" value="F:DNA-directed RNA polymerase activity"/>
    <property type="evidence" value="ECO:0007669"/>
    <property type="project" value="UniProtKB-EC"/>
</dbReference>
<dbReference type="SUPFAM" id="SSF63562">
    <property type="entry name" value="RPB6/omega subunit-like"/>
    <property type="match status" value="1"/>
</dbReference>
<dbReference type="Gene3D" id="3.90.940.10">
    <property type="match status" value="1"/>
</dbReference>
<evidence type="ECO:0000256" key="1">
    <source>
        <dbReference type="ARBA" id="ARBA00006711"/>
    </source>
</evidence>
<reference evidence="12" key="1">
    <citation type="submission" date="2018-02" db="EMBL/GenBank/DDBJ databases">
        <authorList>
            <person name="Hausmann B."/>
        </authorList>
    </citation>
    <scope>NUCLEOTIDE SEQUENCE [LARGE SCALE GENOMIC DNA]</scope>
    <source>
        <strain evidence="12">Peat soil MAG SbA1</strain>
    </source>
</reference>
<comment type="catalytic activity">
    <reaction evidence="10">
        <text>RNA(n) + a ribonucleoside 5'-triphosphate = RNA(n+1) + diphosphate</text>
        <dbReference type="Rhea" id="RHEA:21248"/>
        <dbReference type="Rhea" id="RHEA-COMP:14527"/>
        <dbReference type="Rhea" id="RHEA-COMP:17342"/>
        <dbReference type="ChEBI" id="CHEBI:33019"/>
        <dbReference type="ChEBI" id="CHEBI:61557"/>
        <dbReference type="ChEBI" id="CHEBI:140395"/>
        <dbReference type="EC" id="2.7.7.6"/>
    </reaction>
</comment>
<evidence type="ECO:0000256" key="3">
    <source>
        <dbReference type="ARBA" id="ARBA00013725"/>
    </source>
</evidence>
<keyword evidence="6" id="KW-0548">Nucleotidyltransferase</keyword>
<dbReference type="GO" id="GO:0006351">
    <property type="term" value="P:DNA-templated transcription"/>
    <property type="evidence" value="ECO:0007669"/>
    <property type="project" value="InterPro"/>
</dbReference>
<dbReference type="GO" id="GO:0000428">
    <property type="term" value="C:DNA-directed RNA polymerase complex"/>
    <property type="evidence" value="ECO:0007669"/>
    <property type="project" value="UniProtKB-KW"/>
</dbReference>
<dbReference type="AlphaFoldDB" id="A0A2U3JVC6"/>
<dbReference type="PANTHER" id="PTHR34476">
    <property type="entry name" value="DNA-DIRECTED RNA POLYMERASE SUBUNIT OMEGA"/>
    <property type="match status" value="1"/>
</dbReference>
<gene>
    <name evidence="11" type="ORF">SBA1_10022</name>
</gene>
<keyword evidence="4 11" id="KW-0240">DNA-directed RNA polymerase</keyword>
<dbReference type="Proteomes" id="UP000238701">
    <property type="component" value="Unassembled WGS sequence"/>
</dbReference>
<dbReference type="NCBIfam" id="TIGR00690">
    <property type="entry name" value="rpoZ"/>
    <property type="match status" value="1"/>
</dbReference>
<evidence type="ECO:0000256" key="2">
    <source>
        <dbReference type="ARBA" id="ARBA00012418"/>
    </source>
</evidence>
<dbReference type="SMART" id="SM01409">
    <property type="entry name" value="RNA_pol_Rpb6"/>
    <property type="match status" value="1"/>
</dbReference>
<dbReference type="InterPro" id="IPR003716">
    <property type="entry name" value="DNA-dir_RNA_pol_omega"/>
</dbReference>
<accession>A0A2U3JVC6</accession>
<keyword evidence="5" id="KW-0808">Transferase</keyword>